<gene>
    <name evidence="2" type="primary">PARPA_05325.1 scaffold 16736</name>
</gene>
<sequence>MVSRLLLLLTFLAVALIGDGVVRGAPLEKDDACTAKAFGIYDLFTKQGCSNKTSPEVCERILFNGIIALNAALGMCPNKEGYTLCRLIKPGSFSINGCASTVQYDAIPKERCEEESKKDFIVNRQDGSQETYPASDAVCVATPYFRCHDLCK</sequence>
<keyword evidence="3" id="KW-1185">Reference proteome</keyword>
<accession>A0A0B7N925</accession>
<name>A0A0B7N925_9FUNG</name>
<organism evidence="2 3">
    <name type="scientific">Parasitella parasitica</name>
    <dbReference type="NCBI Taxonomy" id="35722"/>
    <lineage>
        <taxon>Eukaryota</taxon>
        <taxon>Fungi</taxon>
        <taxon>Fungi incertae sedis</taxon>
        <taxon>Mucoromycota</taxon>
        <taxon>Mucoromycotina</taxon>
        <taxon>Mucoromycetes</taxon>
        <taxon>Mucorales</taxon>
        <taxon>Mucorineae</taxon>
        <taxon>Mucoraceae</taxon>
        <taxon>Parasitella</taxon>
    </lineage>
</organism>
<reference evidence="2 3" key="1">
    <citation type="submission" date="2014-09" db="EMBL/GenBank/DDBJ databases">
        <authorList>
            <person name="Ellenberger Sabrina"/>
        </authorList>
    </citation>
    <scope>NUCLEOTIDE SEQUENCE [LARGE SCALE GENOMIC DNA]</scope>
    <source>
        <strain evidence="2 3">CBS 412.66</strain>
    </source>
</reference>
<dbReference type="Proteomes" id="UP000054107">
    <property type="component" value="Unassembled WGS sequence"/>
</dbReference>
<keyword evidence="1" id="KW-0732">Signal</keyword>
<dbReference type="EMBL" id="LN726131">
    <property type="protein sequence ID" value="CEP11489.1"/>
    <property type="molecule type" value="Genomic_DNA"/>
</dbReference>
<protein>
    <recommendedName>
        <fullName evidence="4">Secreted protein</fullName>
    </recommendedName>
</protein>
<evidence type="ECO:0008006" key="4">
    <source>
        <dbReference type="Google" id="ProtNLM"/>
    </source>
</evidence>
<proteinExistence type="predicted"/>
<dbReference type="OrthoDB" id="2267054at2759"/>
<dbReference type="AlphaFoldDB" id="A0A0B7N925"/>
<evidence type="ECO:0000313" key="2">
    <source>
        <dbReference type="EMBL" id="CEP11489.1"/>
    </source>
</evidence>
<feature type="chain" id="PRO_5002121232" description="Secreted protein" evidence="1">
    <location>
        <begin position="25"/>
        <end position="152"/>
    </location>
</feature>
<evidence type="ECO:0000256" key="1">
    <source>
        <dbReference type="SAM" id="SignalP"/>
    </source>
</evidence>
<evidence type="ECO:0000313" key="3">
    <source>
        <dbReference type="Proteomes" id="UP000054107"/>
    </source>
</evidence>
<feature type="signal peptide" evidence="1">
    <location>
        <begin position="1"/>
        <end position="24"/>
    </location>
</feature>